<organism evidence="13">
    <name type="scientific">Haptolina ericina</name>
    <dbReference type="NCBI Taxonomy" id="156174"/>
    <lineage>
        <taxon>Eukaryota</taxon>
        <taxon>Haptista</taxon>
        <taxon>Haptophyta</taxon>
        <taxon>Prymnesiophyceae</taxon>
        <taxon>Prymnesiales</taxon>
        <taxon>Prymnesiaceae</taxon>
        <taxon>Haptolina</taxon>
    </lineage>
</organism>
<evidence type="ECO:0000256" key="2">
    <source>
        <dbReference type="ARBA" id="ARBA00004496"/>
    </source>
</evidence>
<dbReference type="GO" id="GO:0005737">
    <property type="term" value="C:cytoplasm"/>
    <property type="evidence" value="ECO:0007669"/>
    <property type="project" value="UniProtKB-SubCell"/>
</dbReference>
<proteinExistence type="inferred from homology"/>
<dbReference type="PANTHER" id="PTHR46095:SF1">
    <property type="entry name" value="ZINC FINGER PROTEIN 593"/>
    <property type="match status" value="1"/>
</dbReference>
<dbReference type="FunFam" id="3.30.160.60:FF:000299">
    <property type="entry name" value="Zinc finger protein 593"/>
    <property type="match status" value="1"/>
</dbReference>
<dbReference type="EMBL" id="HBHX01033107">
    <property type="protein sequence ID" value="CAE0117709.1"/>
    <property type="molecule type" value="Transcribed_RNA"/>
</dbReference>
<feature type="region of interest" description="Disordered" evidence="11">
    <location>
        <begin position="87"/>
        <end position="135"/>
    </location>
</feature>
<keyword evidence="3" id="KW-0963">Cytoplasm</keyword>
<dbReference type="PROSITE" id="PS00028">
    <property type="entry name" value="ZINC_FINGER_C2H2_1"/>
    <property type="match status" value="1"/>
</dbReference>
<evidence type="ECO:0000256" key="5">
    <source>
        <dbReference type="ARBA" id="ARBA00022723"/>
    </source>
</evidence>
<keyword evidence="7" id="KW-0862">Zinc</keyword>
<protein>
    <recommendedName>
        <fullName evidence="12">C2H2-type domain-containing protein</fullName>
    </recommendedName>
</protein>
<dbReference type="InterPro" id="IPR022755">
    <property type="entry name" value="Znf_C2H2_jaz"/>
</dbReference>
<dbReference type="InterPro" id="IPR051879">
    <property type="entry name" value="C2H2-ZF_Maturation_Protein"/>
</dbReference>
<evidence type="ECO:0000256" key="7">
    <source>
        <dbReference type="ARBA" id="ARBA00022833"/>
    </source>
</evidence>
<evidence type="ECO:0000256" key="4">
    <source>
        <dbReference type="ARBA" id="ARBA00022517"/>
    </source>
</evidence>
<dbReference type="GO" id="GO:0003676">
    <property type="term" value="F:nucleic acid binding"/>
    <property type="evidence" value="ECO:0007669"/>
    <property type="project" value="InterPro"/>
</dbReference>
<keyword evidence="8" id="KW-0539">Nucleus</keyword>
<dbReference type="GO" id="GO:0043021">
    <property type="term" value="F:ribonucleoprotein complex binding"/>
    <property type="evidence" value="ECO:0007669"/>
    <property type="project" value="UniProtKB-ARBA"/>
</dbReference>
<keyword evidence="4" id="KW-0690">Ribosome biogenesis</keyword>
<dbReference type="GO" id="GO:0042254">
    <property type="term" value="P:ribosome biogenesis"/>
    <property type="evidence" value="ECO:0007669"/>
    <property type="project" value="UniProtKB-KW"/>
</dbReference>
<dbReference type="GO" id="GO:0005634">
    <property type="term" value="C:nucleus"/>
    <property type="evidence" value="ECO:0007669"/>
    <property type="project" value="UniProtKB-SubCell"/>
</dbReference>
<feature type="compositionally biased region" description="Basic and acidic residues" evidence="11">
    <location>
        <begin position="122"/>
        <end position="135"/>
    </location>
</feature>
<dbReference type="SUPFAM" id="SSF57667">
    <property type="entry name" value="beta-beta-alpha zinc fingers"/>
    <property type="match status" value="1"/>
</dbReference>
<dbReference type="PANTHER" id="PTHR46095">
    <property type="entry name" value="ZINC FINGER PROTEIN 593"/>
    <property type="match status" value="1"/>
</dbReference>
<evidence type="ECO:0000256" key="6">
    <source>
        <dbReference type="ARBA" id="ARBA00022771"/>
    </source>
</evidence>
<dbReference type="InterPro" id="IPR013087">
    <property type="entry name" value="Znf_C2H2_type"/>
</dbReference>
<comment type="similarity">
    <text evidence="9">Belongs to the ZNF593/BUD20 C2H2-type zinc-finger protein family.</text>
</comment>
<accession>A0A7S3AYE6</accession>
<reference evidence="13" key="1">
    <citation type="submission" date="2021-01" db="EMBL/GenBank/DDBJ databases">
        <authorList>
            <person name="Corre E."/>
            <person name="Pelletier E."/>
            <person name="Niang G."/>
            <person name="Scheremetjew M."/>
            <person name="Finn R."/>
            <person name="Kale V."/>
            <person name="Holt S."/>
            <person name="Cochrane G."/>
            <person name="Meng A."/>
            <person name="Brown T."/>
            <person name="Cohen L."/>
        </authorList>
    </citation>
    <scope>NUCLEOTIDE SEQUENCE</scope>
    <source>
        <strain evidence="13">CCMP281</strain>
    </source>
</reference>
<dbReference type="AlphaFoldDB" id="A0A7S3AYE6"/>
<evidence type="ECO:0000259" key="12">
    <source>
        <dbReference type="PROSITE" id="PS50157"/>
    </source>
</evidence>
<evidence type="ECO:0000256" key="3">
    <source>
        <dbReference type="ARBA" id="ARBA00022490"/>
    </source>
</evidence>
<dbReference type="InterPro" id="IPR036236">
    <property type="entry name" value="Znf_C2H2_sf"/>
</dbReference>
<dbReference type="Pfam" id="PF12171">
    <property type="entry name" value="zf-C2H2_jaz"/>
    <property type="match status" value="1"/>
</dbReference>
<feature type="domain" description="C2H2-type" evidence="12">
    <location>
        <begin position="69"/>
        <end position="98"/>
    </location>
</feature>
<dbReference type="Gene3D" id="3.30.160.60">
    <property type="entry name" value="Classic Zinc Finger"/>
    <property type="match status" value="1"/>
</dbReference>
<dbReference type="InterPro" id="IPR003604">
    <property type="entry name" value="Matrin/U1-like-C_Znf_C2H2"/>
</dbReference>
<evidence type="ECO:0000256" key="8">
    <source>
        <dbReference type="ARBA" id="ARBA00023242"/>
    </source>
</evidence>
<keyword evidence="6 10" id="KW-0863">Zinc-finger</keyword>
<gene>
    <name evidence="13" type="ORF">HERI1096_LOCUS18408</name>
</gene>
<keyword evidence="5" id="KW-0479">Metal-binding</keyword>
<comment type="subcellular location">
    <subcellularLocation>
        <location evidence="2">Cytoplasm</location>
    </subcellularLocation>
    <subcellularLocation>
        <location evidence="1">Nucleus</location>
    </subcellularLocation>
</comment>
<evidence type="ECO:0000313" key="13">
    <source>
        <dbReference type="EMBL" id="CAE0117709.1"/>
    </source>
</evidence>
<sequence length="135" mass="15051">MVKGTRGTGHKGHGGGKSRTNKDHRMDSKLITKHRWDDIVAEQLLPENAEKATAEATELDPDKPGLGQFYCLSCAKYFISARALADHSKTPKHKRRLKMLKTTKPYSHEEARAAAGCGPSDHGYDRREPPARMEI</sequence>
<evidence type="ECO:0000256" key="11">
    <source>
        <dbReference type="SAM" id="MobiDB-lite"/>
    </source>
</evidence>
<dbReference type="SMART" id="SM00451">
    <property type="entry name" value="ZnF_U1"/>
    <property type="match status" value="1"/>
</dbReference>
<evidence type="ECO:0000256" key="1">
    <source>
        <dbReference type="ARBA" id="ARBA00004123"/>
    </source>
</evidence>
<evidence type="ECO:0000256" key="9">
    <source>
        <dbReference type="ARBA" id="ARBA00038064"/>
    </source>
</evidence>
<feature type="region of interest" description="Disordered" evidence="11">
    <location>
        <begin position="1"/>
        <end position="26"/>
    </location>
</feature>
<name>A0A7S3AYE6_9EUKA</name>
<dbReference type="PROSITE" id="PS50157">
    <property type="entry name" value="ZINC_FINGER_C2H2_2"/>
    <property type="match status" value="1"/>
</dbReference>
<evidence type="ECO:0000256" key="10">
    <source>
        <dbReference type="PROSITE-ProRule" id="PRU00042"/>
    </source>
</evidence>
<feature type="compositionally biased region" description="Basic residues" evidence="11">
    <location>
        <begin position="90"/>
        <end position="101"/>
    </location>
</feature>
<dbReference type="GO" id="GO:0008270">
    <property type="term" value="F:zinc ion binding"/>
    <property type="evidence" value="ECO:0007669"/>
    <property type="project" value="UniProtKB-KW"/>
</dbReference>